<dbReference type="InterPro" id="IPR036388">
    <property type="entry name" value="WH-like_DNA-bd_sf"/>
</dbReference>
<accession>A0ABU5CII7</accession>
<dbReference type="InterPro" id="IPR050661">
    <property type="entry name" value="BglG_antiterminators"/>
</dbReference>
<dbReference type="Pfam" id="PF08279">
    <property type="entry name" value="HTH_11"/>
    <property type="match status" value="1"/>
</dbReference>
<comment type="caution">
    <text evidence="4">The sequence shown here is derived from an EMBL/GenBank/DDBJ whole genome shotgun (WGS) entry which is preliminary data.</text>
</comment>
<dbReference type="RefSeq" id="WP_320384717.1">
    <property type="nucleotide sequence ID" value="NZ_JAROCA020000001.1"/>
</dbReference>
<keyword evidence="1" id="KW-0805">Transcription regulation</keyword>
<name>A0ABU5CII7_9BACI</name>
<proteinExistence type="predicted"/>
<evidence type="ECO:0000256" key="2">
    <source>
        <dbReference type="ARBA" id="ARBA00023163"/>
    </source>
</evidence>
<evidence type="ECO:0000313" key="5">
    <source>
        <dbReference type="Proteomes" id="UP001228376"/>
    </source>
</evidence>
<evidence type="ECO:0000256" key="1">
    <source>
        <dbReference type="ARBA" id="ARBA00023015"/>
    </source>
</evidence>
<dbReference type="EMBL" id="JAROCA020000001">
    <property type="protein sequence ID" value="MDY0406140.1"/>
    <property type="molecule type" value="Genomic_DNA"/>
</dbReference>
<dbReference type="Gene3D" id="1.10.10.10">
    <property type="entry name" value="Winged helix-like DNA-binding domain superfamily/Winged helix DNA-binding domain"/>
    <property type="match status" value="1"/>
</dbReference>
<gene>
    <name evidence="4" type="ORF">P5G51_012725</name>
</gene>
<sequence>MYVSARERKILKHLLHTQTDTPVKEIADMLVVSERTAHRDLNNITDILADFHLKLVRKTGVGIRLVGSAGAKKIWKRPLVRFHRLNSHRMSAGQLFCLLCWKQMDQSSCLRWQMNCT</sequence>
<dbReference type="Proteomes" id="UP001228376">
    <property type="component" value="Unassembled WGS sequence"/>
</dbReference>
<dbReference type="InterPro" id="IPR013196">
    <property type="entry name" value="HTH_11"/>
</dbReference>
<evidence type="ECO:0000313" key="4">
    <source>
        <dbReference type="EMBL" id="MDY0406140.1"/>
    </source>
</evidence>
<evidence type="ECO:0000259" key="3">
    <source>
        <dbReference type="Pfam" id="PF08279"/>
    </source>
</evidence>
<dbReference type="PANTHER" id="PTHR30185">
    <property type="entry name" value="CRYPTIC BETA-GLUCOSIDE BGL OPERON ANTITERMINATOR"/>
    <property type="match status" value="1"/>
</dbReference>
<keyword evidence="2" id="KW-0804">Transcription</keyword>
<reference evidence="4 5" key="1">
    <citation type="submission" date="2023-10" db="EMBL/GenBank/DDBJ databases">
        <title>179-bfca-hs.</title>
        <authorList>
            <person name="Miliotis G."/>
            <person name="Sengupta P."/>
            <person name="Hameed A."/>
            <person name="Chuvochina M."/>
            <person name="Mcdonagh F."/>
            <person name="Simpson A.C."/>
            <person name="Singh N.K."/>
            <person name="Rekha P.D."/>
            <person name="Raman K."/>
            <person name="Hugenholtz P."/>
            <person name="Venkateswaran K."/>
        </authorList>
    </citation>
    <scope>NUCLEOTIDE SEQUENCE [LARGE SCALE GENOMIC DNA]</scope>
    <source>
        <strain evidence="4 5">179-BFC-A-HS</strain>
    </source>
</reference>
<organism evidence="4 5">
    <name type="scientific">Tigheibacillus jepli</name>
    <dbReference type="NCBI Taxonomy" id="3035914"/>
    <lineage>
        <taxon>Bacteria</taxon>
        <taxon>Bacillati</taxon>
        <taxon>Bacillota</taxon>
        <taxon>Bacilli</taxon>
        <taxon>Bacillales</taxon>
        <taxon>Bacillaceae</taxon>
        <taxon>Tigheibacillus</taxon>
    </lineage>
</organism>
<dbReference type="PANTHER" id="PTHR30185:SF18">
    <property type="entry name" value="TRANSCRIPTIONAL REGULATOR MTLR"/>
    <property type="match status" value="1"/>
</dbReference>
<protein>
    <submittedName>
        <fullName evidence="4">HTH domain-containing protein</fullName>
    </submittedName>
</protein>
<keyword evidence="5" id="KW-1185">Reference proteome</keyword>
<feature type="domain" description="Helix-turn-helix type 11" evidence="3">
    <location>
        <begin position="6"/>
        <end position="62"/>
    </location>
</feature>